<feature type="non-terminal residue" evidence="2">
    <location>
        <position position="1"/>
    </location>
</feature>
<reference evidence="2" key="1">
    <citation type="submission" date="2023-10" db="EMBL/GenBank/DDBJ databases">
        <title>Genome assembly of Pristionchus species.</title>
        <authorList>
            <person name="Yoshida K."/>
            <person name="Sommer R.J."/>
        </authorList>
    </citation>
    <scope>NUCLEOTIDE SEQUENCE</scope>
    <source>
        <strain evidence="2">RS5133</strain>
    </source>
</reference>
<evidence type="ECO:0000256" key="1">
    <source>
        <dbReference type="SAM" id="MobiDB-lite"/>
    </source>
</evidence>
<evidence type="ECO:0000313" key="3">
    <source>
        <dbReference type="Proteomes" id="UP001432322"/>
    </source>
</evidence>
<name>A0AAV5W6Z8_9BILA</name>
<gene>
    <name evidence="2" type="ORF">PFISCL1PPCAC_18059</name>
</gene>
<keyword evidence="3" id="KW-1185">Reference proteome</keyword>
<dbReference type="AlphaFoldDB" id="A0AAV5W6Z8"/>
<feature type="compositionally biased region" description="Pro residues" evidence="1">
    <location>
        <begin position="216"/>
        <end position="226"/>
    </location>
</feature>
<feature type="compositionally biased region" description="Basic and acidic residues" evidence="1">
    <location>
        <begin position="237"/>
        <end position="261"/>
    </location>
</feature>
<feature type="region of interest" description="Disordered" evidence="1">
    <location>
        <begin position="216"/>
        <end position="269"/>
    </location>
</feature>
<organism evidence="2 3">
    <name type="scientific">Pristionchus fissidentatus</name>
    <dbReference type="NCBI Taxonomy" id="1538716"/>
    <lineage>
        <taxon>Eukaryota</taxon>
        <taxon>Metazoa</taxon>
        <taxon>Ecdysozoa</taxon>
        <taxon>Nematoda</taxon>
        <taxon>Chromadorea</taxon>
        <taxon>Rhabditida</taxon>
        <taxon>Rhabditina</taxon>
        <taxon>Diplogasteromorpha</taxon>
        <taxon>Diplogasteroidea</taxon>
        <taxon>Neodiplogasteridae</taxon>
        <taxon>Pristionchus</taxon>
    </lineage>
</organism>
<protein>
    <submittedName>
        <fullName evidence="2">Uncharacterized protein</fullName>
    </submittedName>
</protein>
<sequence>TYQRAMMKAENPPGKVSLIASRVLRSFIDSVDQENIQERRAEKGVTFQPAADAEPIGMLLPHFPPPETALNYIDQVDAVAQFSELVPSTSEVETQPRSRSSTKTSLSAFFSSSKPKRPEIPMIVLIPDSMGGVNSRERRTSSIGCWSTKSVPEDANDHYGAATGDKPSKLKLDVNGFPHRCGHELATPTSDSECNHPPLAQSSNDRLLQIIRCFPFPTPRPSPTPSPRLKRKTNGSIEDKNGARKIDTKERRSRSVDEKHHQAAAAAAA</sequence>
<dbReference type="Proteomes" id="UP001432322">
    <property type="component" value="Unassembled WGS sequence"/>
</dbReference>
<feature type="region of interest" description="Disordered" evidence="1">
    <location>
        <begin position="88"/>
        <end position="114"/>
    </location>
</feature>
<feature type="compositionally biased region" description="Polar residues" evidence="1">
    <location>
        <begin position="88"/>
        <end position="113"/>
    </location>
</feature>
<feature type="region of interest" description="Disordered" evidence="1">
    <location>
        <begin position="146"/>
        <end position="169"/>
    </location>
</feature>
<proteinExistence type="predicted"/>
<evidence type="ECO:0000313" key="2">
    <source>
        <dbReference type="EMBL" id="GMT26762.1"/>
    </source>
</evidence>
<feature type="non-terminal residue" evidence="2">
    <location>
        <position position="269"/>
    </location>
</feature>
<accession>A0AAV5W6Z8</accession>
<comment type="caution">
    <text evidence="2">The sequence shown here is derived from an EMBL/GenBank/DDBJ whole genome shotgun (WGS) entry which is preliminary data.</text>
</comment>
<dbReference type="EMBL" id="BTSY01000005">
    <property type="protein sequence ID" value="GMT26762.1"/>
    <property type="molecule type" value="Genomic_DNA"/>
</dbReference>